<dbReference type="GO" id="GO:0030246">
    <property type="term" value="F:carbohydrate binding"/>
    <property type="evidence" value="ECO:0007669"/>
    <property type="project" value="InterPro"/>
</dbReference>
<proteinExistence type="predicted"/>
<dbReference type="Proteomes" id="UP000027982">
    <property type="component" value="Chromosome"/>
</dbReference>
<dbReference type="Pfam" id="PF06452">
    <property type="entry name" value="CBM9_1"/>
    <property type="match status" value="1"/>
</dbReference>
<dbReference type="STRING" id="661478.OP10G_0763"/>
<dbReference type="EMBL" id="CP007139">
    <property type="protein sequence ID" value="AIE84131.1"/>
    <property type="molecule type" value="Genomic_DNA"/>
</dbReference>
<evidence type="ECO:0000259" key="1">
    <source>
        <dbReference type="Pfam" id="PF06452"/>
    </source>
</evidence>
<dbReference type="Gene3D" id="2.60.40.1190">
    <property type="match status" value="1"/>
</dbReference>
<sequence>MTLASAQAPVIVAAKITVPPKIDGTVDDTEWHDAAMFEGLVDETTGQTSPEAGKFWIAYDEKYIYFAARLMDSQPGSIQATEYRTNVGMNGDDNVVLDIDLSGSLSDFNTFQTNPRGATNVRLSGGRAAKREWNGEMVAQSRRTPGGWETEMRIPWSALPIPKAGKRDVRINVERFIPRLNRTFSNVFINDGKSANTPIWRDVILPKPYVDRSIKLLPYAYAGLDGDRGTILNGGMDLKTSLNENVNLVGTINPDFRNIERSVLSLDFSRFARIANENRPFFQEGSSYYNSQLFFPQTIRQFDVGVNAYGKLNDKTQFGFLDTIDFGKENVSVGNLTYAPTANDNYRVTATSRTRPGYENSAYLARYSKTIGPWNIFVRDMGSRDTTLHSGEQTDLALGYFKGGFFSNAGYTRATENFFPGVGFVPETDYKGMNYFLGYQHPLDKGPLQSYAVNLTYLNYDHISGKRYRDDANGDFAVTTRSGLALDYNVDRATFEGSHDRIDTATVSFPVSDPYRNVQTSYASGEIGGDKYRLLTVGSSYRLFGKLQLTGTYQKFHLGAVDTDQTIFSSFYDLGHDRSVSGRLVRTGSDTNWYLAFRRSGNRGAEYYLIFGDPSALRFRTSVILKVVVPFRV</sequence>
<feature type="domain" description="DUF5916" evidence="2">
    <location>
        <begin position="216"/>
        <end position="300"/>
    </location>
</feature>
<dbReference type="GO" id="GO:0016052">
    <property type="term" value="P:carbohydrate catabolic process"/>
    <property type="evidence" value="ECO:0007669"/>
    <property type="project" value="InterPro"/>
</dbReference>
<protein>
    <submittedName>
        <fullName evidence="3">Uncharacterized protein</fullName>
    </submittedName>
</protein>
<dbReference type="GO" id="GO:0004553">
    <property type="term" value="F:hydrolase activity, hydrolyzing O-glycosyl compounds"/>
    <property type="evidence" value="ECO:0007669"/>
    <property type="project" value="InterPro"/>
</dbReference>
<dbReference type="eggNOG" id="COG2091">
    <property type="taxonomic scope" value="Bacteria"/>
</dbReference>
<dbReference type="HOGENOM" id="CLU_409248_0_0_0"/>
<feature type="domain" description="Carbohydrate-binding" evidence="1">
    <location>
        <begin position="22"/>
        <end position="167"/>
    </location>
</feature>
<accession>A0A068NKY1</accession>
<dbReference type="Pfam" id="PF19313">
    <property type="entry name" value="DUF5916"/>
    <property type="match status" value="1"/>
</dbReference>
<reference evidence="3 4" key="1">
    <citation type="journal article" date="2014" name="PLoS ONE">
        <title>The first complete genome sequence of the class fimbriimonadia in the phylum armatimonadetes.</title>
        <authorList>
            <person name="Hu Z.Y."/>
            <person name="Wang Y.Z."/>
            <person name="Im W.T."/>
            <person name="Wang S.Y."/>
            <person name="Zhao G.P."/>
            <person name="Zheng H.J."/>
            <person name="Quan Z.X."/>
        </authorList>
    </citation>
    <scope>NUCLEOTIDE SEQUENCE [LARGE SCALE GENOMIC DNA]</scope>
    <source>
        <strain evidence="3">Gsoil 348</strain>
    </source>
</reference>
<dbReference type="SUPFAM" id="SSF49344">
    <property type="entry name" value="CBD9-like"/>
    <property type="match status" value="1"/>
</dbReference>
<keyword evidence="4" id="KW-1185">Reference proteome</keyword>
<evidence type="ECO:0000259" key="2">
    <source>
        <dbReference type="Pfam" id="PF19313"/>
    </source>
</evidence>
<dbReference type="InterPro" id="IPR010502">
    <property type="entry name" value="Carb-bd_dom_fam9"/>
</dbReference>
<dbReference type="InterPro" id="IPR045670">
    <property type="entry name" value="DUF5916"/>
</dbReference>
<evidence type="ECO:0000313" key="4">
    <source>
        <dbReference type="Proteomes" id="UP000027982"/>
    </source>
</evidence>
<evidence type="ECO:0000313" key="3">
    <source>
        <dbReference type="EMBL" id="AIE84131.1"/>
    </source>
</evidence>
<name>A0A068NKY1_FIMGI</name>
<dbReference type="KEGG" id="fgi:OP10G_0763"/>
<organism evidence="3 4">
    <name type="scientific">Fimbriimonas ginsengisoli Gsoil 348</name>
    <dbReference type="NCBI Taxonomy" id="661478"/>
    <lineage>
        <taxon>Bacteria</taxon>
        <taxon>Bacillati</taxon>
        <taxon>Armatimonadota</taxon>
        <taxon>Fimbriimonadia</taxon>
        <taxon>Fimbriimonadales</taxon>
        <taxon>Fimbriimonadaceae</taxon>
        <taxon>Fimbriimonas</taxon>
    </lineage>
</organism>
<gene>
    <name evidence="3" type="ORF">OP10G_0763</name>
</gene>
<dbReference type="AlphaFoldDB" id="A0A068NKY1"/>